<protein>
    <recommendedName>
        <fullName evidence="4">Polyketide cyclase / dehydrase and lipid transport</fullName>
    </recommendedName>
</protein>
<organism evidence="2 3">
    <name type="scientific">Pedobacter rhizosphaerae</name>
    <dbReference type="NCBI Taxonomy" id="390241"/>
    <lineage>
        <taxon>Bacteria</taxon>
        <taxon>Pseudomonadati</taxon>
        <taxon>Bacteroidota</taxon>
        <taxon>Sphingobacteriia</taxon>
        <taxon>Sphingobacteriales</taxon>
        <taxon>Sphingobacteriaceae</taxon>
        <taxon>Pedobacter</taxon>
    </lineage>
</organism>
<sequence length="309" mass="35219">MFGFKLTTMKNEFQSKLFGFICSNLIILCIIGINRMLHVNDGGVLVFSEFVILPILMGIISAWFWRDLNLTSGQRVGYSILNGSLAILLSFIFLGEGMICLIIVSPLIFAFVITGTFIGKVMFKKKNRTLNVSLISILMLVFITDSVSEHDHENMVGDEILIHAPADKIWKHVVAFDKIKKGNDYWLFKIGMPSPMQTTVTGYQLGAGRKCIFSNGYVFDEKIVTFDVNRNLTFDIVHQPLDPEIMGHIDIKRGQFILKDNGNGTTTLIGNSWYKLHVFPIWYYDIWAESITRNVHLRVMEHIKELSEQ</sequence>
<evidence type="ECO:0000256" key="1">
    <source>
        <dbReference type="SAM" id="Phobius"/>
    </source>
</evidence>
<accession>A0A1H9JP32</accession>
<proteinExistence type="predicted"/>
<keyword evidence="3" id="KW-1185">Reference proteome</keyword>
<feature type="transmembrane region" description="Helical" evidence="1">
    <location>
        <begin position="17"/>
        <end position="37"/>
    </location>
</feature>
<keyword evidence="1" id="KW-1133">Transmembrane helix</keyword>
<dbReference type="SUPFAM" id="SSF55961">
    <property type="entry name" value="Bet v1-like"/>
    <property type="match status" value="1"/>
</dbReference>
<gene>
    <name evidence="2" type="ORF">SAMN04488023_1029</name>
</gene>
<feature type="transmembrane region" description="Helical" evidence="1">
    <location>
        <begin position="85"/>
        <end position="118"/>
    </location>
</feature>
<feature type="transmembrane region" description="Helical" evidence="1">
    <location>
        <begin position="44"/>
        <end position="65"/>
    </location>
</feature>
<dbReference type="EMBL" id="FOGG01000002">
    <property type="protein sequence ID" value="SEQ88566.1"/>
    <property type="molecule type" value="Genomic_DNA"/>
</dbReference>
<dbReference type="Gene3D" id="3.30.530.20">
    <property type="match status" value="1"/>
</dbReference>
<keyword evidence="1" id="KW-0472">Membrane</keyword>
<evidence type="ECO:0000313" key="2">
    <source>
        <dbReference type="EMBL" id="SEQ88566.1"/>
    </source>
</evidence>
<evidence type="ECO:0008006" key="4">
    <source>
        <dbReference type="Google" id="ProtNLM"/>
    </source>
</evidence>
<dbReference type="Proteomes" id="UP000199572">
    <property type="component" value="Unassembled WGS sequence"/>
</dbReference>
<dbReference type="STRING" id="390241.SAMN04488023_1029"/>
<name>A0A1H9JP32_9SPHI</name>
<reference evidence="2 3" key="1">
    <citation type="submission" date="2016-10" db="EMBL/GenBank/DDBJ databases">
        <authorList>
            <person name="de Groot N.N."/>
        </authorList>
    </citation>
    <scope>NUCLEOTIDE SEQUENCE [LARGE SCALE GENOMIC DNA]</scope>
    <source>
        <strain evidence="2 3">DSM 18610</strain>
    </source>
</reference>
<dbReference type="AlphaFoldDB" id="A0A1H9JP32"/>
<keyword evidence="1" id="KW-0812">Transmembrane</keyword>
<dbReference type="InterPro" id="IPR023393">
    <property type="entry name" value="START-like_dom_sf"/>
</dbReference>
<evidence type="ECO:0000313" key="3">
    <source>
        <dbReference type="Proteomes" id="UP000199572"/>
    </source>
</evidence>